<dbReference type="Proteomes" id="UP000182306">
    <property type="component" value="Plasmid A"/>
</dbReference>
<gene>
    <name evidence="6" type="ORF">SAMCFNEI73_pA0180</name>
</gene>
<dbReference type="Gene3D" id="3.40.190.290">
    <property type="match status" value="1"/>
</dbReference>
<dbReference type="InterPro" id="IPR000847">
    <property type="entry name" value="LysR_HTH_N"/>
</dbReference>
<keyword evidence="4" id="KW-0804">Transcription</keyword>
<dbReference type="SUPFAM" id="SSF46785">
    <property type="entry name" value="Winged helix' DNA-binding domain"/>
    <property type="match status" value="1"/>
</dbReference>
<accession>A0A1L3LSV2</accession>
<evidence type="ECO:0000256" key="4">
    <source>
        <dbReference type="ARBA" id="ARBA00023163"/>
    </source>
</evidence>
<geneLocation type="plasmid" evidence="6 7">
    <name>A</name>
</geneLocation>
<dbReference type="AlphaFoldDB" id="A0A1L3LSV2"/>
<keyword evidence="2" id="KW-0805">Transcription regulation</keyword>
<dbReference type="PANTHER" id="PTHR30537:SF5">
    <property type="entry name" value="HTH-TYPE TRANSCRIPTIONAL ACTIVATOR TTDR-RELATED"/>
    <property type="match status" value="1"/>
</dbReference>
<evidence type="ECO:0000259" key="5">
    <source>
        <dbReference type="PROSITE" id="PS50931"/>
    </source>
</evidence>
<dbReference type="EMBL" id="CP013108">
    <property type="protein sequence ID" value="APG93155.1"/>
    <property type="molecule type" value="Genomic_DNA"/>
</dbReference>
<organism evidence="6 7">
    <name type="scientific">Sinorhizobium americanum</name>
    <dbReference type="NCBI Taxonomy" id="194963"/>
    <lineage>
        <taxon>Bacteria</taxon>
        <taxon>Pseudomonadati</taxon>
        <taxon>Pseudomonadota</taxon>
        <taxon>Alphaproteobacteria</taxon>
        <taxon>Hyphomicrobiales</taxon>
        <taxon>Rhizobiaceae</taxon>
        <taxon>Sinorhizobium/Ensifer group</taxon>
        <taxon>Sinorhizobium</taxon>
    </lineage>
</organism>
<dbReference type="PRINTS" id="PR00039">
    <property type="entry name" value="HTHLYSR"/>
</dbReference>
<evidence type="ECO:0000313" key="7">
    <source>
        <dbReference type="Proteomes" id="UP000182306"/>
    </source>
</evidence>
<evidence type="ECO:0000256" key="2">
    <source>
        <dbReference type="ARBA" id="ARBA00023015"/>
    </source>
</evidence>
<dbReference type="InterPro" id="IPR036390">
    <property type="entry name" value="WH_DNA-bd_sf"/>
</dbReference>
<dbReference type="FunFam" id="1.10.10.10:FF:000001">
    <property type="entry name" value="LysR family transcriptional regulator"/>
    <property type="match status" value="1"/>
</dbReference>
<evidence type="ECO:0000256" key="3">
    <source>
        <dbReference type="ARBA" id="ARBA00023125"/>
    </source>
</evidence>
<reference evidence="6 7" key="1">
    <citation type="submission" date="2015-10" db="EMBL/GenBank/DDBJ databases">
        <title>Genomic differences between typical nodule nitrogen-fixing rhizobial strains and those coming from bean seeds.</title>
        <authorList>
            <person name="Peralta H."/>
            <person name="Aguilar-Vera A."/>
            <person name="Diaz R."/>
            <person name="Mora Y."/>
            <person name="Martinez-Batallar G."/>
            <person name="Salazar E."/>
            <person name="Vargas-Lagunas C."/>
            <person name="Encarnacion S."/>
            <person name="Girard L."/>
            <person name="Mora J."/>
        </authorList>
    </citation>
    <scope>NUCLEOTIDE SEQUENCE [LARGE SCALE GENOMIC DNA]</scope>
    <source>
        <strain evidence="6 7">CFNEI 73</strain>
        <plasmid evidence="6 7">A</plasmid>
    </source>
</reference>
<dbReference type="Pfam" id="PF03466">
    <property type="entry name" value="LysR_substrate"/>
    <property type="match status" value="1"/>
</dbReference>
<dbReference type="RefSeq" id="WP_234804701.1">
    <property type="nucleotide sequence ID" value="NZ_CP013108.1"/>
</dbReference>
<dbReference type="GO" id="GO:0003677">
    <property type="term" value="F:DNA binding"/>
    <property type="evidence" value="ECO:0007669"/>
    <property type="project" value="UniProtKB-KW"/>
</dbReference>
<dbReference type="KEGG" id="same:SAMCFNEI73_pA0180"/>
<dbReference type="InterPro" id="IPR036388">
    <property type="entry name" value="WH-like_DNA-bd_sf"/>
</dbReference>
<evidence type="ECO:0000313" key="6">
    <source>
        <dbReference type="EMBL" id="APG93155.1"/>
    </source>
</evidence>
<dbReference type="Gene3D" id="1.10.10.10">
    <property type="entry name" value="Winged helix-like DNA-binding domain superfamily/Winged helix DNA-binding domain"/>
    <property type="match status" value="1"/>
</dbReference>
<keyword evidence="7" id="KW-1185">Reference proteome</keyword>
<proteinExistence type="inferred from homology"/>
<comment type="similarity">
    <text evidence="1">Belongs to the LysR transcriptional regulatory family.</text>
</comment>
<protein>
    <submittedName>
        <fullName evidence="6">Transcriptional regulator, LysR family</fullName>
    </submittedName>
</protein>
<dbReference type="PROSITE" id="PS50931">
    <property type="entry name" value="HTH_LYSR"/>
    <property type="match status" value="1"/>
</dbReference>
<dbReference type="GO" id="GO:0003700">
    <property type="term" value="F:DNA-binding transcription factor activity"/>
    <property type="evidence" value="ECO:0007669"/>
    <property type="project" value="InterPro"/>
</dbReference>
<name>A0A1L3LSV2_9HYPH</name>
<dbReference type="Pfam" id="PF00126">
    <property type="entry name" value="HTH_1"/>
    <property type="match status" value="1"/>
</dbReference>
<keyword evidence="3" id="KW-0238">DNA-binding</keyword>
<dbReference type="InterPro" id="IPR005119">
    <property type="entry name" value="LysR_subst-bd"/>
</dbReference>
<keyword evidence="6" id="KW-0614">Plasmid</keyword>
<sequence length="325" mass="35736">MDKDQLDGLVAFALVAEKRNFTAAAEALRISPPAISKMIRQLERRLGVTLLTRTTRATSLTEAGEKFLHQAGPALDAILSAMNEAGSTADKPAGRLRLNVPQTVYPNFLKPVITSFLEQYPDVTVEIFFENAATNIFERGFDAGIRVSDILAKDVVALKLFGPVRWVVAGAPLYFAQRGRPKHPKDLLGHPCICAGAGSRVYDRWEFESDGKEFEVQVKGPLILNDVLLAIDAAGDGMGLVYSPEEAVRDKLKSGKLEVVLERYTGTSSGYISITRSALRFIQSCERSSSTSKVSAFPPYRCLQYASDRRLKAWPQVRIPLESEG</sequence>
<dbReference type="SUPFAM" id="SSF53850">
    <property type="entry name" value="Periplasmic binding protein-like II"/>
    <property type="match status" value="1"/>
</dbReference>
<dbReference type="InterPro" id="IPR058163">
    <property type="entry name" value="LysR-type_TF_proteobact-type"/>
</dbReference>
<feature type="domain" description="HTH lysR-type" evidence="5">
    <location>
        <begin position="1"/>
        <end position="61"/>
    </location>
</feature>
<evidence type="ECO:0000256" key="1">
    <source>
        <dbReference type="ARBA" id="ARBA00009437"/>
    </source>
</evidence>
<dbReference type="PANTHER" id="PTHR30537">
    <property type="entry name" value="HTH-TYPE TRANSCRIPTIONAL REGULATOR"/>
    <property type="match status" value="1"/>
</dbReference>